<dbReference type="PROSITE" id="PS50041">
    <property type="entry name" value="C_TYPE_LECTIN_2"/>
    <property type="match status" value="1"/>
</dbReference>
<protein>
    <recommendedName>
        <fullName evidence="2">C-type lectin domain-containing protein</fullName>
    </recommendedName>
</protein>
<name>A0A3B4ZWE9_9TELE</name>
<dbReference type="InterPro" id="IPR016187">
    <property type="entry name" value="CTDL_fold"/>
</dbReference>
<dbReference type="SMART" id="SM00034">
    <property type="entry name" value="CLECT"/>
    <property type="match status" value="1"/>
</dbReference>
<keyword evidence="1" id="KW-0812">Transmembrane</keyword>
<organism evidence="3">
    <name type="scientific">Stegastes partitus</name>
    <name type="common">bicolor damselfish</name>
    <dbReference type="NCBI Taxonomy" id="144197"/>
    <lineage>
        <taxon>Eukaryota</taxon>
        <taxon>Metazoa</taxon>
        <taxon>Chordata</taxon>
        <taxon>Craniata</taxon>
        <taxon>Vertebrata</taxon>
        <taxon>Euteleostomi</taxon>
        <taxon>Actinopterygii</taxon>
        <taxon>Neopterygii</taxon>
        <taxon>Teleostei</taxon>
        <taxon>Neoteleostei</taxon>
        <taxon>Acanthomorphata</taxon>
        <taxon>Ovalentaria</taxon>
        <taxon>Pomacentridae</taxon>
        <taxon>Stegastes</taxon>
    </lineage>
</organism>
<accession>A0A3B4ZWE9</accession>
<dbReference type="InterPro" id="IPR001304">
    <property type="entry name" value="C-type_lectin-like"/>
</dbReference>
<dbReference type="Pfam" id="PF00059">
    <property type="entry name" value="Lectin_C"/>
    <property type="match status" value="1"/>
</dbReference>
<feature type="domain" description="C-type lectin" evidence="2">
    <location>
        <begin position="29"/>
        <end position="151"/>
    </location>
</feature>
<dbReference type="AlphaFoldDB" id="A0A3B4ZWE9"/>
<feature type="transmembrane region" description="Helical" evidence="1">
    <location>
        <begin position="7"/>
        <end position="30"/>
    </location>
</feature>
<dbReference type="STRING" id="144197.ENSSPAP00000013218"/>
<dbReference type="PANTHER" id="PTHR45784">
    <property type="entry name" value="C-TYPE LECTIN DOMAIN FAMILY 20 MEMBER A-RELATED"/>
    <property type="match status" value="1"/>
</dbReference>
<evidence type="ECO:0000259" key="2">
    <source>
        <dbReference type="PROSITE" id="PS50041"/>
    </source>
</evidence>
<evidence type="ECO:0000256" key="1">
    <source>
        <dbReference type="SAM" id="Phobius"/>
    </source>
</evidence>
<dbReference type="SUPFAM" id="SSF56436">
    <property type="entry name" value="C-type lectin-like"/>
    <property type="match status" value="1"/>
</dbReference>
<keyword evidence="1" id="KW-1133">Transmembrane helix</keyword>
<feature type="transmembrane region" description="Helical" evidence="1">
    <location>
        <begin position="112"/>
        <end position="131"/>
    </location>
</feature>
<dbReference type="Ensembl" id="ENSSPAT00000013441.1">
    <property type="protein sequence ID" value="ENSSPAP00000013218.1"/>
    <property type="gene ID" value="ENSSPAG00000010026.1"/>
</dbReference>
<reference evidence="3" key="1">
    <citation type="submission" date="2023-09" db="UniProtKB">
        <authorList>
            <consortium name="Ensembl"/>
        </authorList>
    </citation>
    <scope>IDENTIFICATION</scope>
</reference>
<dbReference type="InterPro" id="IPR016186">
    <property type="entry name" value="C-type_lectin-like/link_sf"/>
</dbReference>
<sequence length="162" mass="18632">MEEKYFVNLKFCVFVAGWLILPVCPLRHYYFVDKPLTWSEAQTYCRQKYTDLVTIENAAVMSQIQELVSSSHHNTGFWIGLYSTINWKWSDGLAGNPELYWSDGSSFSWSNFIPFGTLMGWQTVLCAFTSVKEEMQWRLKSCEARLPFVCYSPHGDVPQGGG</sequence>
<proteinExistence type="predicted"/>
<keyword evidence="1" id="KW-0472">Membrane</keyword>
<dbReference type="GeneTree" id="ENSGT01030000234978"/>
<dbReference type="Gene3D" id="3.10.100.10">
    <property type="entry name" value="Mannose-Binding Protein A, subunit A"/>
    <property type="match status" value="1"/>
</dbReference>
<dbReference type="PANTHER" id="PTHR45784:SF3">
    <property type="entry name" value="C-TYPE LECTIN DOMAIN FAMILY 4 MEMBER K-LIKE-RELATED"/>
    <property type="match status" value="1"/>
</dbReference>
<evidence type="ECO:0000313" key="3">
    <source>
        <dbReference type="Ensembl" id="ENSSPAP00000013218.1"/>
    </source>
</evidence>